<dbReference type="Gene3D" id="3.20.20.70">
    <property type="entry name" value="Aldolase class I"/>
    <property type="match status" value="1"/>
</dbReference>
<reference evidence="10 11" key="1">
    <citation type="submission" date="2020-07" db="EMBL/GenBank/DDBJ databases">
        <title>Gai3-2, isolated from salt lake.</title>
        <authorList>
            <person name="Cui H."/>
            <person name="Shi X."/>
        </authorList>
    </citation>
    <scope>NUCLEOTIDE SEQUENCE [LARGE SCALE GENOMIC DNA]</scope>
    <source>
        <strain evidence="10 11">Gai3-2</strain>
    </source>
</reference>
<evidence type="ECO:0000256" key="3">
    <source>
        <dbReference type="ARBA" id="ARBA00007571"/>
    </source>
</evidence>
<protein>
    <recommendedName>
        <fullName evidence="8">N-(5'-phosphoribosyl)anthranilate isomerase</fullName>
        <shortName evidence="8">PRAI</shortName>
        <ecNumber evidence="8">5.3.1.24</ecNumber>
    </recommendedName>
</protein>
<dbReference type="HAMAP" id="MF_00135">
    <property type="entry name" value="PRAI"/>
    <property type="match status" value="1"/>
</dbReference>
<dbReference type="GO" id="GO:0004640">
    <property type="term" value="F:phosphoribosylanthranilate isomerase activity"/>
    <property type="evidence" value="ECO:0007669"/>
    <property type="project" value="UniProtKB-UniRule"/>
</dbReference>
<keyword evidence="6 8" id="KW-0057">Aromatic amino acid biosynthesis</keyword>
<keyword evidence="5 8" id="KW-0822">Tryptophan biosynthesis</keyword>
<evidence type="ECO:0000313" key="10">
    <source>
        <dbReference type="EMBL" id="QLG27836.1"/>
    </source>
</evidence>
<evidence type="ECO:0000256" key="2">
    <source>
        <dbReference type="ARBA" id="ARBA00004664"/>
    </source>
</evidence>
<dbReference type="SUPFAM" id="SSF51366">
    <property type="entry name" value="Ribulose-phoshate binding barrel"/>
    <property type="match status" value="1"/>
</dbReference>
<dbReference type="RefSeq" id="WP_179169411.1">
    <property type="nucleotide sequence ID" value="NZ_CP058529.1"/>
</dbReference>
<dbReference type="PANTHER" id="PTHR42894">
    <property type="entry name" value="N-(5'-PHOSPHORIBOSYL)ANTHRANILATE ISOMERASE"/>
    <property type="match status" value="1"/>
</dbReference>
<keyword evidence="7 8" id="KW-0413">Isomerase</keyword>
<evidence type="ECO:0000256" key="7">
    <source>
        <dbReference type="ARBA" id="ARBA00023235"/>
    </source>
</evidence>
<dbReference type="UniPathway" id="UPA00035">
    <property type="reaction ID" value="UER00042"/>
</dbReference>
<comment type="catalytic activity">
    <reaction evidence="1 8">
        <text>N-(5-phospho-beta-D-ribosyl)anthranilate = 1-(2-carboxyphenylamino)-1-deoxy-D-ribulose 5-phosphate</text>
        <dbReference type="Rhea" id="RHEA:21540"/>
        <dbReference type="ChEBI" id="CHEBI:18277"/>
        <dbReference type="ChEBI" id="CHEBI:58613"/>
        <dbReference type="EC" id="5.3.1.24"/>
    </reaction>
</comment>
<dbReference type="EC" id="5.3.1.24" evidence="8"/>
<accession>A0A7D5KFT6</accession>
<evidence type="ECO:0000256" key="1">
    <source>
        <dbReference type="ARBA" id="ARBA00001164"/>
    </source>
</evidence>
<dbReference type="OrthoDB" id="27513at2157"/>
<dbReference type="GeneID" id="56029137"/>
<gene>
    <name evidence="8" type="primary">trpF</name>
    <name evidence="10" type="ORF">HUG10_09850</name>
</gene>
<dbReference type="EMBL" id="CP058529">
    <property type="protein sequence ID" value="QLG27836.1"/>
    <property type="molecule type" value="Genomic_DNA"/>
</dbReference>
<evidence type="ECO:0000256" key="8">
    <source>
        <dbReference type="HAMAP-Rule" id="MF_00135"/>
    </source>
</evidence>
<dbReference type="InterPro" id="IPR001240">
    <property type="entry name" value="PRAI_dom"/>
</dbReference>
<dbReference type="CDD" id="cd00405">
    <property type="entry name" value="PRAI"/>
    <property type="match status" value="1"/>
</dbReference>
<dbReference type="Pfam" id="PF00697">
    <property type="entry name" value="PRAI"/>
    <property type="match status" value="1"/>
</dbReference>
<evidence type="ECO:0000313" key="11">
    <source>
        <dbReference type="Proteomes" id="UP000509750"/>
    </source>
</evidence>
<dbReference type="Proteomes" id="UP000509750">
    <property type="component" value="Chromosome"/>
</dbReference>
<name>A0A7D5KFT6_9EURY</name>
<keyword evidence="11" id="KW-1185">Reference proteome</keyword>
<dbReference type="AlphaFoldDB" id="A0A7D5KFT6"/>
<dbReference type="InterPro" id="IPR011060">
    <property type="entry name" value="RibuloseP-bd_barrel"/>
</dbReference>
<dbReference type="PANTHER" id="PTHR42894:SF1">
    <property type="entry name" value="N-(5'-PHOSPHORIBOSYL)ANTHRANILATE ISOMERASE"/>
    <property type="match status" value="1"/>
</dbReference>
<proteinExistence type="inferred from homology"/>
<dbReference type="InterPro" id="IPR013785">
    <property type="entry name" value="Aldolase_TIM"/>
</dbReference>
<comment type="pathway">
    <text evidence="2 8">Amino-acid biosynthesis; L-tryptophan biosynthesis; L-tryptophan from chorismate: step 3/5.</text>
</comment>
<organism evidence="10 11">
    <name type="scientific">Halorarum halophilum</name>
    <dbReference type="NCBI Taxonomy" id="2743090"/>
    <lineage>
        <taxon>Archaea</taxon>
        <taxon>Methanobacteriati</taxon>
        <taxon>Methanobacteriota</taxon>
        <taxon>Stenosarchaea group</taxon>
        <taxon>Halobacteria</taxon>
        <taxon>Halobacteriales</taxon>
        <taxon>Haloferacaceae</taxon>
        <taxon>Halorarum</taxon>
    </lineage>
</organism>
<evidence type="ECO:0000259" key="9">
    <source>
        <dbReference type="Pfam" id="PF00697"/>
    </source>
</evidence>
<sequence>MTRVKICGVTNATDLQAVSEAGADAVGVIADVPVDTPREVNLATAADLTAAAPPFLTTTLVTMPVETEDAVDAARLVDPDVLQLHGDDLDATDIGYVRAEAGVKVVPVVDHDDPDRAHDLDEAADAILVDSTTEGGAGGTGETHDWEATAELARELVSPVVLAGGLTPENVAAAISTVEPFAVDVASGVEQRGGAKDHTAVARFVRNAGRSLGEAEEVHG</sequence>
<evidence type="ECO:0000256" key="6">
    <source>
        <dbReference type="ARBA" id="ARBA00023141"/>
    </source>
</evidence>
<dbReference type="KEGG" id="halg:HUG10_09850"/>
<evidence type="ECO:0000256" key="5">
    <source>
        <dbReference type="ARBA" id="ARBA00022822"/>
    </source>
</evidence>
<keyword evidence="4 8" id="KW-0028">Amino-acid biosynthesis</keyword>
<evidence type="ECO:0000256" key="4">
    <source>
        <dbReference type="ARBA" id="ARBA00022605"/>
    </source>
</evidence>
<dbReference type="GO" id="GO:0000162">
    <property type="term" value="P:L-tryptophan biosynthetic process"/>
    <property type="evidence" value="ECO:0007669"/>
    <property type="project" value="UniProtKB-UniRule"/>
</dbReference>
<feature type="domain" description="N-(5'phosphoribosyl) anthranilate isomerase (PRAI)" evidence="9">
    <location>
        <begin position="4"/>
        <end position="206"/>
    </location>
</feature>
<dbReference type="InterPro" id="IPR044643">
    <property type="entry name" value="TrpF_fam"/>
</dbReference>
<comment type="similarity">
    <text evidence="3 8">Belongs to the TrpF family.</text>
</comment>